<evidence type="ECO:0000313" key="3">
    <source>
        <dbReference type="Proteomes" id="UP000230961"/>
    </source>
</evidence>
<dbReference type="Pfam" id="PF18451">
    <property type="entry name" value="CdiA_C"/>
    <property type="match status" value="1"/>
</dbReference>
<gene>
    <name evidence="2" type="ORF">LC20_07055</name>
</gene>
<dbReference type="Proteomes" id="UP000230961">
    <property type="component" value="Chromosome"/>
</dbReference>
<sequence>MTKENIRSLNRENESAQILSQSGFYVEQNPSVAGNKNPDYRINGEIFDNYAPRSNSVRNIYSEVKTKVDKGQTSNVVINMSDTKVSIPELQKQLTQWPIMGLDKVIVIDKTGNAIRVK</sequence>
<dbReference type="Gene3D" id="3.40.1350.120">
    <property type="match status" value="1"/>
</dbReference>
<protein>
    <recommendedName>
        <fullName evidence="1">tRNA nuclease CdiA C-terminal domain-containing protein</fullName>
    </recommendedName>
</protein>
<dbReference type="AlphaFoldDB" id="A0A7U5SUF8"/>
<dbReference type="InterPro" id="IPR033806">
    <property type="entry name" value="CDI_toxin_Bp1026b-like"/>
</dbReference>
<feature type="domain" description="tRNA nuclease CdiA C-terminal" evidence="1">
    <location>
        <begin position="36"/>
        <end position="113"/>
    </location>
</feature>
<organism evidence="2 3">
    <name type="scientific">Yersinia enterocolitica LC20</name>
    <dbReference type="NCBI Taxonomy" id="1443113"/>
    <lineage>
        <taxon>Bacteria</taxon>
        <taxon>Pseudomonadati</taxon>
        <taxon>Pseudomonadota</taxon>
        <taxon>Gammaproteobacteria</taxon>
        <taxon>Enterobacterales</taxon>
        <taxon>Yersiniaceae</taxon>
        <taxon>Yersinia</taxon>
    </lineage>
</organism>
<proteinExistence type="predicted"/>
<dbReference type="GO" id="GO:0004549">
    <property type="term" value="F:tRNA-specific ribonuclease activity"/>
    <property type="evidence" value="ECO:0007669"/>
    <property type="project" value="InterPro"/>
</dbReference>
<reference evidence="2 3" key="1">
    <citation type="submission" date="2017-11" db="EMBL/GenBank/DDBJ databases">
        <title>The complete genome sequence and comparative genome analysis of Yersinia enterocolitica strain LC20.</title>
        <authorList>
            <person name="Shi G."/>
            <person name="Su M."/>
            <person name="Liang J."/>
            <person name="Gu W."/>
            <person name="Xiao Y."/>
            <person name="Zhang Z."/>
            <person name="Qiu H."/>
            <person name="Duan R."/>
            <person name="Zhang Z."/>
            <person name="Li Y."/>
            <person name="Zhang X."/>
            <person name="Ling Y."/>
            <person name="Song L."/>
            <person name="Chen M."/>
            <person name="Zhao Y."/>
            <person name="Wu J."/>
            <person name="Jing H."/>
            <person name="Xiao J."/>
            <person name="Wang X."/>
        </authorList>
    </citation>
    <scope>NUCLEOTIDE SEQUENCE [LARGE SCALE GENOMIC DNA]</scope>
    <source>
        <strain evidence="2 3">LC20</strain>
    </source>
</reference>
<dbReference type="KEGG" id="yel:LC20_07055"/>
<accession>A0A7U5SUF8</accession>
<evidence type="ECO:0000259" key="1">
    <source>
        <dbReference type="Pfam" id="PF18451"/>
    </source>
</evidence>
<dbReference type="EMBL" id="CP007448">
    <property type="protein sequence ID" value="ATX62769.1"/>
    <property type="molecule type" value="Genomic_DNA"/>
</dbReference>
<dbReference type="InterPro" id="IPR040559">
    <property type="entry name" value="CdiA_C"/>
</dbReference>
<dbReference type="CDD" id="cd13442">
    <property type="entry name" value="CDI_toxin_Bp1026b-like"/>
    <property type="match status" value="1"/>
</dbReference>
<name>A0A7U5SUF8_YEREN</name>
<evidence type="ECO:0000313" key="2">
    <source>
        <dbReference type="EMBL" id="ATX62769.1"/>
    </source>
</evidence>